<dbReference type="AlphaFoldDB" id="A0A1E3QXD7"/>
<dbReference type="PANTHER" id="PTHR12119:SF2">
    <property type="entry name" value="CYTOCHROME B-C1 COMPLEX SUBUNIT 8"/>
    <property type="match status" value="1"/>
</dbReference>
<dbReference type="STRING" id="984486.A0A1E3QXD7"/>
<dbReference type="GO" id="GO:0045275">
    <property type="term" value="C:respiratory chain complex III"/>
    <property type="evidence" value="ECO:0007669"/>
    <property type="project" value="UniProtKB-UniRule"/>
</dbReference>
<dbReference type="Proteomes" id="UP000094336">
    <property type="component" value="Unassembled WGS sequence"/>
</dbReference>
<protein>
    <recommendedName>
        <fullName evidence="11">Cytochrome b-c1 complex subunit 8</fullName>
    </recommendedName>
    <alternativeName>
        <fullName evidence="11">Complex III subunit 8</fullName>
    </alternativeName>
</protein>
<dbReference type="InterPro" id="IPR036642">
    <property type="entry name" value="Cyt_bc1_su8_sf"/>
</dbReference>
<name>A0A1E3QXD7_9ASCO</name>
<proteinExistence type="inferred from homology"/>
<evidence type="ECO:0000256" key="4">
    <source>
        <dbReference type="ARBA" id="ARBA00022660"/>
    </source>
</evidence>
<dbReference type="FunFam" id="1.20.5.210:FF:000001">
    <property type="entry name" value="Cytochrome b-c1 complex subunit 8"/>
    <property type="match status" value="1"/>
</dbReference>
<organism evidence="12 13">
    <name type="scientific">Babjeviella inositovora NRRL Y-12698</name>
    <dbReference type="NCBI Taxonomy" id="984486"/>
    <lineage>
        <taxon>Eukaryota</taxon>
        <taxon>Fungi</taxon>
        <taxon>Dikarya</taxon>
        <taxon>Ascomycota</taxon>
        <taxon>Saccharomycotina</taxon>
        <taxon>Pichiomycetes</taxon>
        <taxon>Serinales incertae sedis</taxon>
        <taxon>Babjeviella</taxon>
    </lineage>
</organism>
<dbReference type="RefSeq" id="XP_018987644.1">
    <property type="nucleotide sequence ID" value="XM_019131489.1"/>
</dbReference>
<dbReference type="SUPFAM" id="SSF81508">
    <property type="entry name" value="Ubiquinone-binding protein QP-C of cytochrome bc1 complex (Ubiquinol-cytochrome c reductase)"/>
    <property type="match status" value="1"/>
</dbReference>
<keyword evidence="10" id="KW-0472">Membrane</keyword>
<keyword evidence="13" id="KW-1185">Reference proteome</keyword>
<evidence type="ECO:0000256" key="2">
    <source>
        <dbReference type="ARBA" id="ARBA00007668"/>
    </source>
</evidence>
<keyword evidence="7 11" id="KW-0249">Electron transport</keyword>
<dbReference type="GO" id="GO:0006122">
    <property type="term" value="P:mitochondrial electron transport, ubiquinol to cytochrome c"/>
    <property type="evidence" value="ECO:0007669"/>
    <property type="project" value="UniProtKB-UniRule"/>
</dbReference>
<comment type="function">
    <text evidence="11">Component of the ubiquinol-cytochrome c oxidoreductase, a multisubunit transmembrane complex that is part of the mitochondrial electron transport chain which drives oxidative phosphorylation. The complex plays an important role in the uptake of multiple carbon sources present in different host niches.</text>
</comment>
<evidence type="ECO:0000256" key="3">
    <source>
        <dbReference type="ARBA" id="ARBA00022448"/>
    </source>
</evidence>
<keyword evidence="4 11" id="KW-0679">Respiratory chain</keyword>
<evidence type="ECO:0000313" key="12">
    <source>
        <dbReference type="EMBL" id="ODQ82316.1"/>
    </source>
</evidence>
<dbReference type="GeneID" id="30149342"/>
<evidence type="ECO:0000256" key="9">
    <source>
        <dbReference type="ARBA" id="ARBA00023128"/>
    </source>
</evidence>
<dbReference type="PANTHER" id="PTHR12119">
    <property type="entry name" value="UBIQUINOL-CYTOCHROME C REDUCTASE COMPLEX UBIQUINONE-BINDING PROTEIN QP-C"/>
    <property type="match status" value="1"/>
</dbReference>
<keyword evidence="5" id="KW-0812">Transmembrane</keyword>
<comment type="subunit">
    <text evidence="11">Component of the ubiquinol-cytochrome c oxidoreductase (cytochrome b-c1 complex, complex III, CIII), a multisubunit enzyme composed of 3 respiratory subunits cytochrome b, cytochrome c1 and Rieske protein, 2 core protein subunits, and additional low-molecular weight protein subunits. The complex exists as an obligatory dimer and forms supercomplexes (SCs) in the inner mitochondrial membrane with cytochrome c oxidase (complex IV, CIV).</text>
</comment>
<sequence>MGGHAGPKSYMGWWGDMGSPKQKGITTYSVSPYASKPFKGAFYNAFFNVWRRTKGQAFYVLVPAAIVYKIYSDAVDYNTYLYTKAGREELERVS</sequence>
<dbReference type="GO" id="GO:0008121">
    <property type="term" value="F:quinol-cytochrome-c reductase activity"/>
    <property type="evidence" value="ECO:0007669"/>
    <property type="project" value="EnsemblFungi"/>
</dbReference>
<dbReference type="EMBL" id="KV454426">
    <property type="protein sequence ID" value="ODQ82316.1"/>
    <property type="molecule type" value="Genomic_DNA"/>
</dbReference>
<comment type="subcellular location">
    <subcellularLocation>
        <location evidence="1 11">Mitochondrion inner membrane</location>
        <topology evidence="1 11">Single-pass membrane protein</topology>
    </subcellularLocation>
</comment>
<comment type="similarity">
    <text evidence="2 11">Belongs to the UQCRQ/QCR8 family.</text>
</comment>
<evidence type="ECO:0000256" key="7">
    <source>
        <dbReference type="ARBA" id="ARBA00022982"/>
    </source>
</evidence>
<keyword evidence="9 11" id="KW-0496">Mitochondrion</keyword>
<evidence type="ECO:0000256" key="8">
    <source>
        <dbReference type="ARBA" id="ARBA00022989"/>
    </source>
</evidence>
<evidence type="ECO:0000256" key="6">
    <source>
        <dbReference type="ARBA" id="ARBA00022792"/>
    </source>
</evidence>
<gene>
    <name evidence="12" type="ORF">BABINDRAFT_30578</name>
</gene>
<dbReference type="GO" id="GO:0005743">
    <property type="term" value="C:mitochondrial inner membrane"/>
    <property type="evidence" value="ECO:0007669"/>
    <property type="project" value="UniProtKB-SubCell"/>
</dbReference>
<dbReference type="Gene3D" id="1.20.5.210">
    <property type="entry name" value="Cytochrome b-c1 complex subunit 8"/>
    <property type="match status" value="1"/>
</dbReference>
<keyword evidence="6 11" id="KW-0999">Mitochondrion inner membrane</keyword>
<keyword evidence="8" id="KW-1133">Transmembrane helix</keyword>
<evidence type="ECO:0000313" key="13">
    <source>
        <dbReference type="Proteomes" id="UP000094336"/>
    </source>
</evidence>
<evidence type="ECO:0000256" key="11">
    <source>
        <dbReference type="RuleBase" id="RU368118"/>
    </source>
</evidence>
<reference evidence="13" key="1">
    <citation type="submission" date="2016-05" db="EMBL/GenBank/DDBJ databases">
        <title>Comparative genomics of biotechnologically important yeasts.</title>
        <authorList>
            <consortium name="DOE Joint Genome Institute"/>
            <person name="Riley R."/>
            <person name="Haridas S."/>
            <person name="Wolfe K.H."/>
            <person name="Lopes M.R."/>
            <person name="Hittinger C.T."/>
            <person name="Goker M."/>
            <person name="Salamov A."/>
            <person name="Wisecaver J."/>
            <person name="Long T.M."/>
            <person name="Aerts A.L."/>
            <person name="Barry K."/>
            <person name="Choi C."/>
            <person name="Clum A."/>
            <person name="Coughlan A.Y."/>
            <person name="Deshpande S."/>
            <person name="Douglass A.P."/>
            <person name="Hanson S.J."/>
            <person name="Klenk H.-P."/>
            <person name="Labutti K."/>
            <person name="Lapidus A."/>
            <person name="Lindquist E."/>
            <person name="Lipzen A."/>
            <person name="Meier-Kolthoff J.P."/>
            <person name="Ohm R.A."/>
            <person name="Otillar R.P."/>
            <person name="Pangilinan J."/>
            <person name="Peng Y."/>
            <person name="Rokas A."/>
            <person name="Rosa C.A."/>
            <person name="Scheuner C."/>
            <person name="Sibirny A.A."/>
            <person name="Slot J.C."/>
            <person name="Stielow J.B."/>
            <person name="Sun H."/>
            <person name="Kurtzman C.P."/>
            <person name="Blackwell M."/>
            <person name="Grigoriev I.V."/>
            <person name="Jeffries T.W."/>
        </authorList>
    </citation>
    <scope>NUCLEOTIDE SEQUENCE [LARGE SCALE GENOMIC DNA]</scope>
    <source>
        <strain evidence="13">NRRL Y-12698</strain>
    </source>
</reference>
<dbReference type="OrthoDB" id="6683853at2759"/>
<keyword evidence="3 11" id="KW-0813">Transport</keyword>
<evidence type="ECO:0000256" key="10">
    <source>
        <dbReference type="ARBA" id="ARBA00023136"/>
    </source>
</evidence>
<accession>A0A1E3QXD7</accession>
<dbReference type="Pfam" id="PF02939">
    <property type="entry name" value="UcrQ"/>
    <property type="match status" value="1"/>
</dbReference>
<evidence type="ECO:0000256" key="1">
    <source>
        <dbReference type="ARBA" id="ARBA00004434"/>
    </source>
</evidence>
<dbReference type="InterPro" id="IPR004205">
    <property type="entry name" value="Cyt_bc1_su8"/>
</dbReference>
<evidence type="ECO:0000256" key="5">
    <source>
        <dbReference type="ARBA" id="ARBA00022692"/>
    </source>
</evidence>